<organism evidence="3 4">
    <name type="scientific">Pseudomicrostroma glucosiphilum</name>
    <dbReference type="NCBI Taxonomy" id="1684307"/>
    <lineage>
        <taxon>Eukaryota</taxon>
        <taxon>Fungi</taxon>
        <taxon>Dikarya</taxon>
        <taxon>Basidiomycota</taxon>
        <taxon>Ustilaginomycotina</taxon>
        <taxon>Exobasidiomycetes</taxon>
        <taxon>Microstromatales</taxon>
        <taxon>Microstromatales incertae sedis</taxon>
        <taxon>Pseudomicrostroma</taxon>
    </lineage>
</organism>
<sequence>MVNVPNVAVIVGSSKGIGLHLARAYLARTDLQIISLSRSPDSARKAILDTKTGSPLSTGARSDDKKIGQDDASKLSSFDSGRLTNLEVDVRSEDSIAEAAKSIKDKFGEGSLKLLLNVAGVLTPEKNLQQVEYEELMNHFKINAFFPLLSFKHFSPLLPKPGKFPEDAPCLSHGLLPRGLSVIGSLSARVGSITDNQRGGWYSYRASKAAQNQFTRSFARELDNRNLNAAAFALHPGTVRSELSKDFTGGPGASKELGKGEFEPDQAAANLVEVLKGVKKEDNGKFFDWAGKEVPW</sequence>
<proteinExistence type="inferred from homology"/>
<evidence type="ECO:0000256" key="2">
    <source>
        <dbReference type="SAM" id="MobiDB-lite"/>
    </source>
</evidence>
<dbReference type="PRINTS" id="PR00081">
    <property type="entry name" value="GDHRDH"/>
</dbReference>
<feature type="compositionally biased region" description="Polar residues" evidence="2">
    <location>
        <begin position="51"/>
        <end position="60"/>
    </location>
</feature>
<gene>
    <name evidence="3" type="ORF">BCV69DRAFT_292067</name>
</gene>
<feature type="region of interest" description="Disordered" evidence="2">
    <location>
        <begin position="47"/>
        <end position="73"/>
    </location>
</feature>
<evidence type="ECO:0000256" key="1">
    <source>
        <dbReference type="ARBA" id="ARBA00006484"/>
    </source>
</evidence>
<dbReference type="GeneID" id="37015512"/>
<dbReference type="STRING" id="1684307.A0A316UFY6"/>
<comment type="similarity">
    <text evidence="1">Belongs to the short-chain dehydrogenases/reductases (SDR) family.</text>
</comment>
<dbReference type="SUPFAM" id="SSF51735">
    <property type="entry name" value="NAD(P)-binding Rossmann-fold domains"/>
    <property type="match status" value="1"/>
</dbReference>
<dbReference type="InterPro" id="IPR051468">
    <property type="entry name" value="Fungal_SecMetab_SDRs"/>
</dbReference>
<dbReference type="PANTHER" id="PTHR43544">
    <property type="entry name" value="SHORT-CHAIN DEHYDROGENASE/REDUCTASE"/>
    <property type="match status" value="1"/>
</dbReference>
<evidence type="ECO:0000313" key="3">
    <source>
        <dbReference type="EMBL" id="PWN24237.1"/>
    </source>
</evidence>
<feature type="compositionally biased region" description="Basic and acidic residues" evidence="2">
    <location>
        <begin position="61"/>
        <end position="73"/>
    </location>
</feature>
<evidence type="ECO:0000313" key="4">
    <source>
        <dbReference type="Proteomes" id="UP000245942"/>
    </source>
</evidence>
<dbReference type="AlphaFoldDB" id="A0A316UFY6"/>
<keyword evidence="4" id="KW-1185">Reference proteome</keyword>
<name>A0A316UFY6_9BASI</name>
<dbReference type="RefSeq" id="XP_025351397.1">
    <property type="nucleotide sequence ID" value="XM_025493778.1"/>
</dbReference>
<dbReference type="InterPro" id="IPR002347">
    <property type="entry name" value="SDR_fam"/>
</dbReference>
<accession>A0A316UFY6</accession>
<dbReference type="OrthoDB" id="5296at2759"/>
<dbReference type="PRINTS" id="PR00080">
    <property type="entry name" value="SDRFAMILY"/>
</dbReference>
<dbReference type="Pfam" id="PF13561">
    <property type="entry name" value="adh_short_C2"/>
    <property type="match status" value="1"/>
</dbReference>
<dbReference type="EMBL" id="KZ819321">
    <property type="protein sequence ID" value="PWN24237.1"/>
    <property type="molecule type" value="Genomic_DNA"/>
</dbReference>
<dbReference type="Proteomes" id="UP000245942">
    <property type="component" value="Unassembled WGS sequence"/>
</dbReference>
<dbReference type="GO" id="GO:0016491">
    <property type="term" value="F:oxidoreductase activity"/>
    <property type="evidence" value="ECO:0007669"/>
    <property type="project" value="TreeGrafter"/>
</dbReference>
<dbReference type="Gene3D" id="3.40.50.720">
    <property type="entry name" value="NAD(P)-binding Rossmann-like Domain"/>
    <property type="match status" value="1"/>
</dbReference>
<dbReference type="GO" id="GO:0005737">
    <property type="term" value="C:cytoplasm"/>
    <property type="evidence" value="ECO:0007669"/>
    <property type="project" value="TreeGrafter"/>
</dbReference>
<dbReference type="CDD" id="cd05325">
    <property type="entry name" value="carb_red_sniffer_like_SDR_c"/>
    <property type="match status" value="1"/>
</dbReference>
<reference evidence="3 4" key="1">
    <citation type="journal article" date="2018" name="Mol. Biol. Evol.">
        <title>Broad Genomic Sampling Reveals a Smut Pathogenic Ancestry of the Fungal Clade Ustilaginomycotina.</title>
        <authorList>
            <person name="Kijpornyongpan T."/>
            <person name="Mondo S.J."/>
            <person name="Barry K."/>
            <person name="Sandor L."/>
            <person name="Lee J."/>
            <person name="Lipzen A."/>
            <person name="Pangilinan J."/>
            <person name="LaButti K."/>
            <person name="Hainaut M."/>
            <person name="Henrissat B."/>
            <person name="Grigoriev I.V."/>
            <person name="Spatafora J.W."/>
            <person name="Aime M.C."/>
        </authorList>
    </citation>
    <scope>NUCLEOTIDE SEQUENCE [LARGE SCALE GENOMIC DNA]</scope>
    <source>
        <strain evidence="3 4">MCA 4718</strain>
    </source>
</reference>
<dbReference type="InterPro" id="IPR036291">
    <property type="entry name" value="NAD(P)-bd_dom_sf"/>
</dbReference>
<protein>
    <submittedName>
        <fullName evidence="3">NAD(P)-binding protein</fullName>
    </submittedName>
</protein>
<dbReference type="PANTHER" id="PTHR43544:SF12">
    <property type="entry name" value="NAD(P)-BINDING ROSSMANN-FOLD SUPERFAMILY PROTEIN"/>
    <property type="match status" value="1"/>
</dbReference>